<keyword evidence="1" id="KW-0472">Membrane</keyword>
<dbReference type="STRING" id="1266370.NITGR_190038"/>
<reference evidence="2 3" key="1">
    <citation type="journal article" date="2013" name="Front. Microbiol.">
        <title>The genome of Nitrospina gracilis illuminates the metabolism and evolution of the major marine nitrite oxidizer.</title>
        <authorList>
            <person name="Luecker S."/>
            <person name="Nowka B."/>
            <person name="Rattei T."/>
            <person name="Spieck E."/>
            <person name="and Daims H."/>
        </authorList>
    </citation>
    <scope>NUCLEOTIDE SEQUENCE [LARGE SCALE GENOMIC DNA]</scope>
    <source>
        <strain evidence="2 3">3/211</strain>
    </source>
</reference>
<evidence type="ECO:0000256" key="1">
    <source>
        <dbReference type="SAM" id="Phobius"/>
    </source>
</evidence>
<feature type="transmembrane region" description="Helical" evidence="1">
    <location>
        <begin position="5"/>
        <end position="22"/>
    </location>
</feature>
<accession>M1YXA9</accession>
<evidence type="ECO:0000313" key="2">
    <source>
        <dbReference type="EMBL" id="CCQ89928.1"/>
    </source>
</evidence>
<dbReference type="HOGENOM" id="CLU_2396644_0_0_0"/>
<name>M1YXA9_NITG3</name>
<protein>
    <submittedName>
        <fullName evidence="2">Uncharacterized protein</fullName>
    </submittedName>
</protein>
<comment type="caution">
    <text evidence="2">The sequence shown here is derived from an EMBL/GenBank/DDBJ whole genome shotgun (WGS) entry which is preliminary data.</text>
</comment>
<dbReference type="AlphaFoldDB" id="M1YXA9"/>
<evidence type="ECO:0000313" key="3">
    <source>
        <dbReference type="Proteomes" id="UP000011704"/>
    </source>
</evidence>
<organism evidence="2 3">
    <name type="scientific">Nitrospina gracilis (strain 3/211)</name>
    <dbReference type="NCBI Taxonomy" id="1266370"/>
    <lineage>
        <taxon>Bacteria</taxon>
        <taxon>Pseudomonadati</taxon>
        <taxon>Nitrospinota/Tectimicrobiota group</taxon>
        <taxon>Nitrospinota</taxon>
        <taxon>Nitrospinia</taxon>
        <taxon>Nitrospinales</taxon>
        <taxon>Nitrospinaceae</taxon>
        <taxon>Nitrospina</taxon>
    </lineage>
</organism>
<dbReference type="InParanoid" id="M1YXA9"/>
<keyword evidence="1" id="KW-0812">Transmembrane</keyword>
<dbReference type="EMBL" id="CAQJ01000021">
    <property type="protein sequence ID" value="CCQ89928.1"/>
    <property type="molecule type" value="Genomic_DNA"/>
</dbReference>
<gene>
    <name evidence="2" type="ORF">NITGR_190038</name>
</gene>
<keyword evidence="3" id="KW-1185">Reference proteome</keyword>
<sequence>MNNIILGVFGGLIVLLVVLVVQNTIGPIVALGLGFLVPPVLGILTGYMIGAGTTLQRNRSPVFFWTYFTLFTVLGAVILYIGLMAPPSPEVAP</sequence>
<feature type="transmembrane region" description="Helical" evidence="1">
    <location>
        <begin position="62"/>
        <end position="83"/>
    </location>
</feature>
<dbReference type="RefSeq" id="WP_005006856.1">
    <property type="nucleotide sequence ID" value="NZ_HG422173.1"/>
</dbReference>
<feature type="transmembrane region" description="Helical" evidence="1">
    <location>
        <begin position="28"/>
        <end position="50"/>
    </location>
</feature>
<dbReference type="Proteomes" id="UP000011704">
    <property type="component" value="Unassembled WGS sequence"/>
</dbReference>
<keyword evidence="1" id="KW-1133">Transmembrane helix</keyword>
<proteinExistence type="predicted"/>